<evidence type="ECO:0000256" key="11">
    <source>
        <dbReference type="RuleBase" id="RU364063"/>
    </source>
</evidence>
<evidence type="ECO:0000256" key="4">
    <source>
        <dbReference type="ARBA" id="ARBA00022705"/>
    </source>
</evidence>
<dbReference type="InterPro" id="IPR050238">
    <property type="entry name" value="DNA_Rep/Repair_Clamp_Loader"/>
</dbReference>
<dbReference type="SMART" id="SM00382">
    <property type="entry name" value="AAA"/>
    <property type="match status" value="1"/>
</dbReference>
<evidence type="ECO:0000313" key="14">
    <source>
        <dbReference type="Proteomes" id="UP000294480"/>
    </source>
</evidence>
<name>A0A4R6Y3F9_9BURK</name>
<comment type="function">
    <text evidence="11">DNA polymerase III is a complex, multichain enzyme responsible for most of the replicative synthesis in bacteria. This DNA polymerase also exhibits 3' to 5' exonuclease activity.</text>
</comment>
<evidence type="ECO:0000313" key="13">
    <source>
        <dbReference type="EMBL" id="TDR31077.1"/>
    </source>
</evidence>
<evidence type="ECO:0000259" key="12">
    <source>
        <dbReference type="SMART" id="SM00382"/>
    </source>
</evidence>
<keyword evidence="4 11" id="KW-0235">DNA replication</keyword>
<dbReference type="GO" id="GO:0003887">
    <property type="term" value="F:DNA-directed DNA polymerase activity"/>
    <property type="evidence" value="ECO:0007669"/>
    <property type="project" value="UniProtKB-KW"/>
</dbReference>
<dbReference type="FunFam" id="1.10.8.60:FF:000013">
    <property type="entry name" value="DNA polymerase III subunit gamma/tau"/>
    <property type="match status" value="1"/>
</dbReference>
<feature type="domain" description="AAA+ ATPase" evidence="12">
    <location>
        <begin position="37"/>
        <end position="180"/>
    </location>
</feature>
<dbReference type="InterPro" id="IPR045085">
    <property type="entry name" value="HLD_clamp_pol_III_gamma_tau"/>
</dbReference>
<keyword evidence="8 11" id="KW-0067">ATP-binding</keyword>
<keyword evidence="14" id="KW-1185">Reference proteome</keyword>
<dbReference type="Pfam" id="PF22608">
    <property type="entry name" value="DNAX_ATPase_lid"/>
    <property type="match status" value="1"/>
</dbReference>
<dbReference type="InterPro" id="IPR008921">
    <property type="entry name" value="DNA_pol3_clamp-load_cplx_C"/>
</dbReference>
<evidence type="ECO:0000256" key="9">
    <source>
        <dbReference type="ARBA" id="ARBA00022932"/>
    </source>
</evidence>
<dbReference type="InterPro" id="IPR022754">
    <property type="entry name" value="DNA_pol_III_gamma-3"/>
</dbReference>
<dbReference type="NCBIfam" id="TIGR02397">
    <property type="entry name" value="dnaX_nterm"/>
    <property type="match status" value="1"/>
</dbReference>
<dbReference type="InterPro" id="IPR012763">
    <property type="entry name" value="DNA_pol_III_sug/sutau_N"/>
</dbReference>
<dbReference type="EMBL" id="SNZE01000013">
    <property type="protein sequence ID" value="TDR31077.1"/>
    <property type="molecule type" value="Genomic_DNA"/>
</dbReference>
<reference evidence="13 14" key="1">
    <citation type="submission" date="2019-03" db="EMBL/GenBank/DDBJ databases">
        <title>Genomic Encyclopedia of Type Strains, Phase IV (KMG-IV): sequencing the most valuable type-strain genomes for metagenomic binning, comparative biology and taxonomic classification.</title>
        <authorList>
            <person name="Goeker M."/>
        </authorList>
    </citation>
    <scope>NUCLEOTIDE SEQUENCE [LARGE SCALE GENOMIC DNA]</scope>
    <source>
        <strain evidence="13 14">DSM 102852</strain>
    </source>
</reference>
<dbReference type="EC" id="2.7.7.7" evidence="11"/>
<dbReference type="FunFam" id="3.40.50.300:FF:000014">
    <property type="entry name" value="DNA polymerase III subunit gamma/tau"/>
    <property type="match status" value="1"/>
</dbReference>
<dbReference type="Gene3D" id="1.10.8.60">
    <property type="match status" value="1"/>
</dbReference>
<dbReference type="InterPro" id="IPR003593">
    <property type="entry name" value="AAA+_ATPase"/>
</dbReference>
<dbReference type="InterPro" id="IPR001270">
    <property type="entry name" value="ClpA/B"/>
</dbReference>
<dbReference type="PANTHER" id="PTHR11669">
    <property type="entry name" value="REPLICATION FACTOR C / DNA POLYMERASE III GAMMA-TAU SUBUNIT"/>
    <property type="match status" value="1"/>
</dbReference>
<dbReference type="AlphaFoldDB" id="A0A4R6Y3F9"/>
<evidence type="ECO:0000256" key="7">
    <source>
        <dbReference type="ARBA" id="ARBA00022833"/>
    </source>
</evidence>
<dbReference type="PANTHER" id="PTHR11669:SF0">
    <property type="entry name" value="PROTEIN STICHEL-LIKE 2"/>
    <property type="match status" value="1"/>
</dbReference>
<evidence type="ECO:0000256" key="6">
    <source>
        <dbReference type="ARBA" id="ARBA00022741"/>
    </source>
</evidence>
<evidence type="ECO:0000256" key="3">
    <source>
        <dbReference type="ARBA" id="ARBA00022695"/>
    </source>
</evidence>
<evidence type="ECO:0000256" key="10">
    <source>
        <dbReference type="ARBA" id="ARBA00049244"/>
    </source>
</evidence>
<dbReference type="Pfam" id="PF12169">
    <property type="entry name" value="DNA_pol3_gamma3"/>
    <property type="match status" value="1"/>
</dbReference>
<dbReference type="GO" id="GO:0005524">
    <property type="term" value="F:ATP binding"/>
    <property type="evidence" value="ECO:0007669"/>
    <property type="project" value="UniProtKB-KW"/>
</dbReference>
<keyword evidence="3 11" id="KW-0548">Nucleotidyltransferase</keyword>
<dbReference type="GO" id="GO:0009360">
    <property type="term" value="C:DNA polymerase III complex"/>
    <property type="evidence" value="ECO:0007669"/>
    <property type="project" value="InterPro"/>
</dbReference>
<evidence type="ECO:0000256" key="5">
    <source>
        <dbReference type="ARBA" id="ARBA00022723"/>
    </source>
</evidence>
<dbReference type="GO" id="GO:0003677">
    <property type="term" value="F:DNA binding"/>
    <property type="evidence" value="ECO:0007669"/>
    <property type="project" value="InterPro"/>
</dbReference>
<sequence length="371" mass="40517">MSSQVLARKWRPRDFASLVGQAHVVKALTHALTEQRLHHAYLFTGTRGVGKTTIARILAKSLNCQKNGVSASPCGECEACVDIDAGRFVDLLEIDAASNTGVDDMRQLIENAVYMPTAGRYKVYLIDEVHMLSKSAFNALLKTLEEPPAHVLFILATTDPQKILPTVLSRCLQFNLKQMPPADIVGHLTHILTEEQVNFEPAALHMLAKGAQGSMRDALSLTDQAIAFSRSNVSVDAVRDMLGSTDTTQIEAIFNALIAKDGAALVSIAEQMAARSTSFYDATVELAQILYRISLAQVVPNAQTDDMQLNDLIQHIAPLMGADEVQLYYSIVTTSRDQLHLAPDAQAGFTMMLLRLLAFAPAKNEGERAKK</sequence>
<evidence type="ECO:0000256" key="2">
    <source>
        <dbReference type="ARBA" id="ARBA00022679"/>
    </source>
</evidence>
<keyword evidence="5" id="KW-0479">Metal-binding</keyword>
<dbReference type="Proteomes" id="UP000294480">
    <property type="component" value="Unassembled WGS sequence"/>
</dbReference>
<dbReference type="CDD" id="cd18137">
    <property type="entry name" value="HLD_clamp_pol_III_gamma_tau"/>
    <property type="match status" value="1"/>
</dbReference>
<evidence type="ECO:0000256" key="1">
    <source>
        <dbReference type="ARBA" id="ARBA00006360"/>
    </source>
</evidence>
<dbReference type="GO" id="GO:0046872">
    <property type="term" value="F:metal ion binding"/>
    <property type="evidence" value="ECO:0007669"/>
    <property type="project" value="UniProtKB-KW"/>
</dbReference>
<comment type="subunit">
    <text evidence="11">DNA polymerase III contains a core (composed of alpha, epsilon and theta chains) that associates with a tau subunit. This core dimerizes to form the POLIII' complex. PolIII' associates with the gamma complex (composed of gamma, delta, delta', psi and chi chains) and with the beta chain to form the complete DNA polymerase III complex.</text>
</comment>
<dbReference type="Gene3D" id="1.20.272.10">
    <property type="match status" value="1"/>
</dbReference>
<comment type="caution">
    <text evidence="13">The sequence shown here is derived from an EMBL/GenBank/DDBJ whole genome shotgun (WGS) entry which is preliminary data.</text>
</comment>
<comment type="catalytic activity">
    <reaction evidence="10 11">
        <text>DNA(n) + a 2'-deoxyribonucleoside 5'-triphosphate = DNA(n+1) + diphosphate</text>
        <dbReference type="Rhea" id="RHEA:22508"/>
        <dbReference type="Rhea" id="RHEA-COMP:17339"/>
        <dbReference type="Rhea" id="RHEA-COMP:17340"/>
        <dbReference type="ChEBI" id="CHEBI:33019"/>
        <dbReference type="ChEBI" id="CHEBI:61560"/>
        <dbReference type="ChEBI" id="CHEBI:173112"/>
        <dbReference type="EC" id="2.7.7.7"/>
    </reaction>
</comment>
<dbReference type="GO" id="GO:0006261">
    <property type="term" value="P:DNA-templated DNA replication"/>
    <property type="evidence" value="ECO:0007669"/>
    <property type="project" value="TreeGrafter"/>
</dbReference>
<keyword evidence="6 11" id="KW-0547">Nucleotide-binding</keyword>
<dbReference type="SUPFAM" id="SSF52540">
    <property type="entry name" value="P-loop containing nucleoside triphosphate hydrolases"/>
    <property type="match status" value="1"/>
</dbReference>
<protein>
    <recommendedName>
        <fullName evidence="11">DNA polymerase III subunit gamma/tau</fullName>
        <ecNumber evidence="11">2.7.7.7</ecNumber>
    </recommendedName>
</protein>
<keyword evidence="7" id="KW-0862">Zinc</keyword>
<keyword evidence="9 11" id="KW-0239">DNA-directed DNA polymerase</keyword>
<dbReference type="Pfam" id="PF13177">
    <property type="entry name" value="DNA_pol3_delta2"/>
    <property type="match status" value="1"/>
</dbReference>
<keyword evidence="2 11" id="KW-0808">Transferase</keyword>
<comment type="similarity">
    <text evidence="1 11">Belongs to the DnaX/STICHEL family.</text>
</comment>
<dbReference type="CDD" id="cd00009">
    <property type="entry name" value="AAA"/>
    <property type="match status" value="1"/>
</dbReference>
<dbReference type="Gene3D" id="3.40.50.300">
    <property type="entry name" value="P-loop containing nucleotide triphosphate hydrolases"/>
    <property type="match status" value="1"/>
</dbReference>
<accession>A0A4R6Y3F9</accession>
<dbReference type="PRINTS" id="PR00300">
    <property type="entry name" value="CLPPROTEASEA"/>
</dbReference>
<dbReference type="InterPro" id="IPR027417">
    <property type="entry name" value="P-loop_NTPase"/>
</dbReference>
<organism evidence="13 14">
    <name type="scientific">Hydromonas duriensis</name>
    <dbReference type="NCBI Taxonomy" id="1527608"/>
    <lineage>
        <taxon>Bacteria</taxon>
        <taxon>Pseudomonadati</taxon>
        <taxon>Pseudomonadota</taxon>
        <taxon>Betaproteobacteria</taxon>
        <taxon>Burkholderiales</taxon>
        <taxon>Burkholderiaceae</taxon>
        <taxon>Hydromonas</taxon>
    </lineage>
</organism>
<proteinExistence type="inferred from homology"/>
<gene>
    <name evidence="11" type="primary">dnaX</name>
    <name evidence="13" type="ORF">DFR44_11329</name>
</gene>
<evidence type="ECO:0000256" key="8">
    <source>
        <dbReference type="ARBA" id="ARBA00022840"/>
    </source>
</evidence>
<dbReference type="NCBIfam" id="NF004046">
    <property type="entry name" value="PRK05563.1"/>
    <property type="match status" value="1"/>
</dbReference>
<dbReference type="SUPFAM" id="SSF48019">
    <property type="entry name" value="post-AAA+ oligomerization domain-like"/>
    <property type="match status" value="1"/>
</dbReference>